<protein>
    <submittedName>
        <fullName evidence="1">Uncharacterized protein</fullName>
    </submittedName>
</protein>
<comment type="caution">
    <text evidence="1">The sequence shown here is derived from an EMBL/GenBank/DDBJ whole genome shotgun (WGS) entry which is preliminary data.</text>
</comment>
<evidence type="ECO:0000313" key="2">
    <source>
        <dbReference type="Proteomes" id="UP001291623"/>
    </source>
</evidence>
<accession>A0AAE1QUU2</accession>
<dbReference type="AlphaFoldDB" id="A0AAE1QUU2"/>
<organism evidence="1 2">
    <name type="scientific">Anisodus tanguticus</name>
    <dbReference type="NCBI Taxonomy" id="243964"/>
    <lineage>
        <taxon>Eukaryota</taxon>
        <taxon>Viridiplantae</taxon>
        <taxon>Streptophyta</taxon>
        <taxon>Embryophyta</taxon>
        <taxon>Tracheophyta</taxon>
        <taxon>Spermatophyta</taxon>
        <taxon>Magnoliopsida</taxon>
        <taxon>eudicotyledons</taxon>
        <taxon>Gunneridae</taxon>
        <taxon>Pentapetalae</taxon>
        <taxon>asterids</taxon>
        <taxon>lamiids</taxon>
        <taxon>Solanales</taxon>
        <taxon>Solanaceae</taxon>
        <taxon>Solanoideae</taxon>
        <taxon>Hyoscyameae</taxon>
        <taxon>Anisodus</taxon>
    </lineage>
</organism>
<dbReference type="EMBL" id="JAVYJV010000023">
    <property type="protein sequence ID" value="KAK4339831.1"/>
    <property type="molecule type" value="Genomic_DNA"/>
</dbReference>
<evidence type="ECO:0000313" key="1">
    <source>
        <dbReference type="EMBL" id="KAK4339831.1"/>
    </source>
</evidence>
<dbReference type="SUPFAM" id="SSF48557">
    <property type="entry name" value="L-aspartase-like"/>
    <property type="match status" value="1"/>
</dbReference>
<dbReference type="GO" id="GO:0003824">
    <property type="term" value="F:catalytic activity"/>
    <property type="evidence" value="ECO:0007669"/>
    <property type="project" value="InterPro"/>
</dbReference>
<dbReference type="Proteomes" id="UP001291623">
    <property type="component" value="Unassembled WGS sequence"/>
</dbReference>
<name>A0AAE1QUU2_9SOLA</name>
<reference evidence="1" key="1">
    <citation type="submission" date="2023-12" db="EMBL/GenBank/DDBJ databases">
        <title>Genome assembly of Anisodus tanguticus.</title>
        <authorList>
            <person name="Wang Y.-J."/>
        </authorList>
    </citation>
    <scope>NUCLEOTIDE SEQUENCE</scope>
    <source>
        <strain evidence="1">KB-2021</strain>
        <tissue evidence="1">Leaf</tissue>
    </source>
</reference>
<sequence>MECSSSTCVFNNTSCGVSQGDLSVSGISDILDHRTSALSVIIDAIAALSCEALGADVSTFNLNDSGDGSSDKDVVSVASDLKILLNGSKFVNRESDEPSVTNIPVVHGRFVEFCTRVQLNSAIVSNSGSNGTASTMCTTLFSLAMALKDLGNSSYNRVKRVVDSRIVGDDEFCTMLRKECPPPDQLKGILVSLVSANS</sequence>
<gene>
    <name evidence="1" type="ORF">RND71_041293</name>
</gene>
<dbReference type="InterPro" id="IPR008948">
    <property type="entry name" value="L-Aspartase-like"/>
</dbReference>
<proteinExistence type="predicted"/>
<keyword evidence="2" id="KW-1185">Reference proteome</keyword>